<dbReference type="Pfam" id="PF24394">
    <property type="entry name" value="TMEM62_C"/>
    <property type="match status" value="1"/>
</dbReference>
<dbReference type="EMBL" id="JBJJXI010000059">
    <property type="protein sequence ID" value="KAL3398515.1"/>
    <property type="molecule type" value="Genomic_DNA"/>
</dbReference>
<feature type="domain" description="Calcineurin-like phosphoesterase" evidence="2">
    <location>
        <begin position="61"/>
        <end position="273"/>
    </location>
</feature>
<evidence type="ECO:0000259" key="3">
    <source>
        <dbReference type="Pfam" id="PF24384"/>
    </source>
</evidence>
<dbReference type="InterPro" id="IPR029052">
    <property type="entry name" value="Metallo-depent_PP-like"/>
</dbReference>
<evidence type="ECO:0000259" key="2">
    <source>
        <dbReference type="Pfam" id="PF00149"/>
    </source>
</evidence>
<accession>A0ABD2X023</accession>
<evidence type="ECO:0000313" key="5">
    <source>
        <dbReference type="EMBL" id="KAL3398515.1"/>
    </source>
</evidence>
<evidence type="ECO:0000259" key="4">
    <source>
        <dbReference type="Pfam" id="PF24394"/>
    </source>
</evidence>
<dbReference type="Proteomes" id="UP001627154">
    <property type="component" value="Unassembled WGS sequence"/>
</dbReference>
<keyword evidence="6" id="KW-1185">Reference proteome</keyword>
<dbReference type="InterPro" id="IPR056230">
    <property type="entry name" value="TMEM62_C"/>
</dbReference>
<dbReference type="InterPro" id="IPR004843">
    <property type="entry name" value="Calcineurin-like_PHP"/>
</dbReference>
<organism evidence="5 6">
    <name type="scientific">Trichogramma kaykai</name>
    <dbReference type="NCBI Taxonomy" id="54128"/>
    <lineage>
        <taxon>Eukaryota</taxon>
        <taxon>Metazoa</taxon>
        <taxon>Ecdysozoa</taxon>
        <taxon>Arthropoda</taxon>
        <taxon>Hexapoda</taxon>
        <taxon>Insecta</taxon>
        <taxon>Pterygota</taxon>
        <taxon>Neoptera</taxon>
        <taxon>Endopterygota</taxon>
        <taxon>Hymenoptera</taxon>
        <taxon>Apocrita</taxon>
        <taxon>Proctotrupomorpha</taxon>
        <taxon>Chalcidoidea</taxon>
        <taxon>Trichogrammatidae</taxon>
        <taxon>Trichogramma</taxon>
    </lineage>
</organism>
<dbReference type="PANTHER" id="PTHR14795">
    <property type="entry name" value="HELICASE RELATED"/>
    <property type="match status" value="1"/>
</dbReference>
<comment type="caution">
    <text evidence="5">The sequence shown here is derived from an EMBL/GenBank/DDBJ whole genome shotgun (WGS) entry which is preliminary data.</text>
</comment>
<gene>
    <name evidence="5" type="ORF">TKK_007668</name>
</gene>
<keyword evidence="1" id="KW-0472">Membrane</keyword>
<feature type="transmembrane region" description="Helical" evidence="1">
    <location>
        <begin position="620"/>
        <end position="640"/>
    </location>
</feature>
<feature type="transmembrane region" description="Helical" evidence="1">
    <location>
        <begin position="593"/>
        <end position="614"/>
    </location>
</feature>
<dbReference type="Pfam" id="PF00149">
    <property type="entry name" value="Metallophos"/>
    <property type="match status" value="1"/>
</dbReference>
<name>A0ABD2X023_9HYME</name>
<keyword evidence="1" id="KW-0812">Transmembrane</keyword>
<dbReference type="Gene3D" id="3.60.21.10">
    <property type="match status" value="1"/>
</dbReference>
<dbReference type="InterPro" id="IPR041871">
    <property type="entry name" value="MPP_TMEM62"/>
</dbReference>
<feature type="transmembrane region" description="Helical" evidence="1">
    <location>
        <begin position="436"/>
        <end position="463"/>
    </location>
</feature>
<proteinExistence type="predicted"/>
<dbReference type="Pfam" id="PF24384">
    <property type="entry name" value="Ig_TMM62"/>
    <property type="match status" value="1"/>
</dbReference>
<evidence type="ECO:0008006" key="7">
    <source>
        <dbReference type="Google" id="ProtNLM"/>
    </source>
</evidence>
<evidence type="ECO:0000313" key="6">
    <source>
        <dbReference type="Proteomes" id="UP001627154"/>
    </source>
</evidence>
<dbReference type="InterPro" id="IPR056229">
    <property type="entry name" value="Ig_TMM62"/>
</dbReference>
<keyword evidence="1" id="KW-1133">Transmembrane helix</keyword>
<evidence type="ECO:0000256" key="1">
    <source>
        <dbReference type="SAM" id="Phobius"/>
    </source>
</evidence>
<protein>
    <recommendedName>
        <fullName evidence="7">Calcineurin-like phosphoesterase domain-containing protein</fullName>
    </recommendedName>
</protein>
<feature type="domain" description="TMEM62 Ig-like" evidence="3">
    <location>
        <begin position="322"/>
        <end position="425"/>
    </location>
</feature>
<feature type="transmembrane region" description="Helical" evidence="1">
    <location>
        <begin position="550"/>
        <end position="572"/>
    </location>
</feature>
<dbReference type="CDD" id="cd07401">
    <property type="entry name" value="MPP_TMEM62_N"/>
    <property type="match status" value="1"/>
</dbReference>
<sequence length="674" mass="78367">MKISKLTLLALMFAMMLSIFVANLANIIDYSQALEPVAGLERRYEDRPREYEIGNSYDRLMWFVQITDIHISIFRDPLRITELKEFCDVTVGAIKPQVVLASGDLTDAKTLDKMGSRQFVEEWVHYKKVLDDSRVTEKTTWLDVRGNHDNFNVYDEKSKENYFANYSIQGAKHPRSYMHQVRRGSELYSFVAMDACLKPGPKRPFNFVGALDEQELAMLRGLMNESRKSQADHVVWFGHYPTSCIVAPYKGGARAFIGFYEENIAYLCGHFHTLGGSVPNMYSLQKAGFLELELADWKDNRMYRLGVIDHGQFSFVDIDHRDWPVALVTNPKNAQFVMPRKEKLQSIIDSTHIRVLAFSIADIKSVRVKINNGDWIECDHVEGPLYVTNWNTSDYKTGIHDIHLKVVDDEGREKTITQPFSLDGSRLAFRILPRILLMYDIGCIFQMFFLILFVMVILPLCILRICHHTLQSVCGMKGRPKSRVKLFNWWLRSHWILATVDRLFFPLVLYAVYLLFGPWIIGEIIDNHTGVVFAWGTYVGKAFLPGSFTYAYGFFQLLSFHLPLTIMVAHRVNKRLQNIENPETKSTKFYCKLWEHVPFIFLILLQLSMIYFFWLAYGTIAAILCPLRTWSMLLAFYLWYQVYKMPRECLRSAAKVWCKHGCFEEKSRRISRND</sequence>
<feature type="transmembrane region" description="Helical" evidence="1">
    <location>
        <begin position="503"/>
        <end position="521"/>
    </location>
</feature>
<dbReference type="AlphaFoldDB" id="A0ABD2X023"/>
<feature type="domain" description="TMEM62 C-terminal" evidence="4">
    <location>
        <begin position="446"/>
        <end position="584"/>
    </location>
</feature>
<dbReference type="PANTHER" id="PTHR14795:SF0">
    <property type="entry name" value="TRANSMEMBRANE PROTEIN 62"/>
    <property type="match status" value="1"/>
</dbReference>
<reference evidence="5 6" key="1">
    <citation type="journal article" date="2024" name="bioRxiv">
        <title>A reference genome for Trichogramma kaykai: A tiny desert-dwelling parasitoid wasp with competing sex-ratio distorters.</title>
        <authorList>
            <person name="Culotta J."/>
            <person name="Lindsey A.R."/>
        </authorList>
    </citation>
    <scope>NUCLEOTIDE SEQUENCE [LARGE SCALE GENOMIC DNA]</scope>
    <source>
        <strain evidence="5 6">KSX58</strain>
    </source>
</reference>
<dbReference type="SUPFAM" id="SSF56300">
    <property type="entry name" value="Metallo-dependent phosphatases"/>
    <property type="match status" value="1"/>
</dbReference>